<evidence type="ECO:0000259" key="1">
    <source>
        <dbReference type="Pfam" id="PF13930"/>
    </source>
</evidence>
<dbReference type="Pfam" id="PF13930">
    <property type="entry name" value="Endonuclea_NS_2"/>
    <property type="match status" value="1"/>
</dbReference>
<feature type="domain" description="Type VII secretion system protein EssD-like" evidence="1">
    <location>
        <begin position="7"/>
        <end position="41"/>
    </location>
</feature>
<dbReference type="AlphaFoldDB" id="A0AB37YR26"/>
<dbReference type="InterPro" id="IPR044927">
    <property type="entry name" value="Endonuclea_NS_2"/>
</dbReference>
<dbReference type="RefSeq" id="WP_240515199.1">
    <property type="nucleotide sequence ID" value="NZ_FMBG01000012.1"/>
</dbReference>
<accession>A0AB37YR26</accession>
<reference evidence="2 3" key="1">
    <citation type="submission" date="2016-08" db="EMBL/GenBank/DDBJ databases">
        <authorList>
            <person name="Loux V."/>
            <person name="Rue O."/>
        </authorList>
    </citation>
    <scope>NUCLEOTIDE SEQUENCE [LARGE SCALE GENOMIC DNA]</scope>
    <source>
        <strain evidence="2 3">WSBC_10311</strain>
    </source>
</reference>
<proteinExistence type="predicted"/>
<dbReference type="EMBL" id="FMBG01000012">
    <property type="protein sequence ID" value="SCC26302.1"/>
    <property type="molecule type" value="Genomic_DNA"/>
</dbReference>
<dbReference type="Proteomes" id="UP000195728">
    <property type="component" value="Unassembled WGS sequence"/>
</dbReference>
<protein>
    <recommendedName>
        <fullName evidence="1">Type VII secretion system protein EssD-like domain-containing protein</fullName>
    </recommendedName>
</protein>
<organism evidence="2 3">
    <name type="scientific">Bacillus wiedmannii</name>
    <dbReference type="NCBI Taxonomy" id="1890302"/>
    <lineage>
        <taxon>Bacteria</taxon>
        <taxon>Bacillati</taxon>
        <taxon>Bacillota</taxon>
        <taxon>Bacilli</taxon>
        <taxon>Bacillales</taxon>
        <taxon>Bacillaceae</taxon>
        <taxon>Bacillus</taxon>
        <taxon>Bacillus cereus group</taxon>
    </lineage>
</organism>
<comment type="caution">
    <text evidence="2">The sequence shown here is derived from an EMBL/GenBank/DDBJ whole genome shotgun (WGS) entry which is preliminary data.</text>
</comment>
<sequence>MFSCVKGQDHAGHLAGDRFEGSPEIESLVSQLTDVNLKKYK</sequence>
<name>A0AB37YR26_9BACI</name>
<gene>
    <name evidence="2" type="ORF">BC10311_02276</name>
</gene>
<evidence type="ECO:0000313" key="3">
    <source>
        <dbReference type="Proteomes" id="UP000195728"/>
    </source>
</evidence>
<evidence type="ECO:0000313" key="2">
    <source>
        <dbReference type="EMBL" id="SCC26302.1"/>
    </source>
</evidence>